<dbReference type="Gene3D" id="3.30.365.10">
    <property type="entry name" value="Aldehyde oxidase/xanthine dehydrogenase, molybdopterin binding domain"/>
    <property type="match status" value="4"/>
</dbReference>
<dbReference type="Pfam" id="PF02738">
    <property type="entry name" value="MoCoBD_1"/>
    <property type="match status" value="1"/>
</dbReference>
<evidence type="ECO:0000259" key="1">
    <source>
        <dbReference type="Pfam" id="PF02738"/>
    </source>
</evidence>
<dbReference type="InterPro" id="IPR008274">
    <property type="entry name" value="AldOxase/xan_DH_MoCoBD1"/>
</dbReference>
<evidence type="ECO:0000313" key="4">
    <source>
        <dbReference type="Proteomes" id="UP000019140"/>
    </source>
</evidence>
<sequence>MAAVAAEDEDIAEQALALIEVEYDELPAVLEPEAAMQADAPILHPDFNTYFGFPQSMDTPSNIFHQTEFEKGDLEAGFAAADVVIEHTYVTQRQHQVYLEPQAVLIHIDDQDGRVHVWLCSKVPYNTRESLATAVGIPESKILFHHAFIGGDFGGKGNARNTPICYALAKASGRPVRMVSDYVEELLAGNPRHATRTTLKTGVKHDGTITAHHVRYTVNSGAYAAFKPRGLIGGANEAAGPYHMANCRIESAFVYTNTVPGGFMRAPGEPQGVFALESHLDDIARHVGIDPLDFRLKNLMVDGDETAFGEPLEHVRARETLQAAAEAANYHTPKPPLVGRGMAIGDRPSGGGEATASITVHPDGRVVIGTPIFDQGTDTYATLIQVVAEEFHLAPESVDVEVWDTDAIPFDSGVAGSRATRINTMVAYEAAQQFKRRLVELAARQLNCEPDALVFEGDTIRRTDQHDSIDWRDVVKHVGEPIEGRAHIEASGRSAISSFAAQVAEVSVDPDTGEVKLLNFTTAHDIGQIINPISHQGQIEGGIMQGLGYALSEELLLDDGRVTNLSLGEYKVPTMRDIPPLKTVLLSSDYGVGPYRTRGIGESPCTPVAPAIANAVADAIGVRIRSLPLTSEKVFQALQEKREEERGAHG</sequence>
<protein>
    <submittedName>
        <fullName evidence="3">Uncharacterized protein</fullName>
    </submittedName>
</protein>
<keyword evidence="4" id="KW-1185">Reference proteome</keyword>
<dbReference type="SUPFAM" id="SSF56003">
    <property type="entry name" value="Molybdenum cofactor-binding domain"/>
    <property type="match status" value="1"/>
</dbReference>
<comment type="caution">
    <text evidence="3">The sequence shown here is derived from an EMBL/GenBank/DDBJ whole genome shotgun (WGS) entry which is preliminary data.</text>
</comment>
<feature type="domain" description="Aldehyde oxidase/xanthine dehydrogenase second molybdopterin binding" evidence="2">
    <location>
        <begin position="322"/>
        <end position="579"/>
    </location>
</feature>
<proteinExistence type="predicted"/>
<dbReference type="GO" id="GO:0005506">
    <property type="term" value="F:iron ion binding"/>
    <property type="evidence" value="ECO:0007669"/>
    <property type="project" value="InterPro"/>
</dbReference>
<evidence type="ECO:0000313" key="3">
    <source>
        <dbReference type="EMBL" id="ETX06814.1"/>
    </source>
</evidence>
<organism evidence="3 4">
    <name type="scientific">Candidatus Entotheonella gemina</name>
    <dbReference type="NCBI Taxonomy" id="1429439"/>
    <lineage>
        <taxon>Bacteria</taxon>
        <taxon>Pseudomonadati</taxon>
        <taxon>Nitrospinota/Tectimicrobiota group</taxon>
        <taxon>Candidatus Tectimicrobiota</taxon>
        <taxon>Candidatus Entotheonellia</taxon>
        <taxon>Candidatus Entotheonellales</taxon>
        <taxon>Candidatus Entotheonellaceae</taxon>
        <taxon>Candidatus Entotheonella</taxon>
    </lineage>
</organism>
<dbReference type="PANTHER" id="PTHR11908">
    <property type="entry name" value="XANTHINE DEHYDROGENASE"/>
    <property type="match status" value="1"/>
</dbReference>
<dbReference type="InterPro" id="IPR046867">
    <property type="entry name" value="AldOxase/xan_DH_MoCoBD2"/>
</dbReference>
<dbReference type="InterPro" id="IPR016208">
    <property type="entry name" value="Ald_Oxase/xanthine_DH-like"/>
</dbReference>
<dbReference type="Gene3D" id="3.90.1170.50">
    <property type="entry name" value="Aldehyde oxidase/xanthine dehydrogenase, a/b hammerhead"/>
    <property type="match status" value="1"/>
</dbReference>
<dbReference type="GO" id="GO:0016491">
    <property type="term" value="F:oxidoreductase activity"/>
    <property type="evidence" value="ECO:0007669"/>
    <property type="project" value="InterPro"/>
</dbReference>
<dbReference type="AlphaFoldDB" id="W4M900"/>
<reference evidence="3 4" key="1">
    <citation type="journal article" date="2014" name="Nature">
        <title>An environmental bacterial taxon with a large and distinct metabolic repertoire.</title>
        <authorList>
            <person name="Wilson M.C."/>
            <person name="Mori T."/>
            <person name="Ruckert C."/>
            <person name="Uria A.R."/>
            <person name="Helf M.J."/>
            <person name="Takada K."/>
            <person name="Gernert C."/>
            <person name="Steffens U.A."/>
            <person name="Heycke N."/>
            <person name="Schmitt S."/>
            <person name="Rinke C."/>
            <person name="Helfrich E.J."/>
            <person name="Brachmann A.O."/>
            <person name="Gurgui C."/>
            <person name="Wakimoto T."/>
            <person name="Kracht M."/>
            <person name="Crusemann M."/>
            <person name="Hentschel U."/>
            <person name="Abe I."/>
            <person name="Matsunaga S."/>
            <person name="Kalinowski J."/>
            <person name="Takeyama H."/>
            <person name="Piel J."/>
        </authorList>
    </citation>
    <scope>NUCLEOTIDE SEQUENCE [LARGE SCALE GENOMIC DNA]</scope>
    <source>
        <strain evidence="4">TSY2</strain>
    </source>
</reference>
<dbReference type="Proteomes" id="UP000019140">
    <property type="component" value="Unassembled WGS sequence"/>
</dbReference>
<dbReference type="HOGENOM" id="CLU_001681_2_1_7"/>
<dbReference type="PANTHER" id="PTHR11908:SF157">
    <property type="entry name" value="XANTHINE DEHYDROGENASE SUBUNIT D-RELATED"/>
    <property type="match status" value="1"/>
</dbReference>
<dbReference type="EMBL" id="AZHX01000595">
    <property type="protein sequence ID" value="ETX06814.1"/>
    <property type="molecule type" value="Genomic_DNA"/>
</dbReference>
<feature type="domain" description="Aldehyde oxidase/xanthine dehydrogenase first molybdopterin binding" evidence="1">
    <location>
        <begin position="59"/>
        <end position="299"/>
    </location>
</feature>
<evidence type="ECO:0000259" key="2">
    <source>
        <dbReference type="Pfam" id="PF20256"/>
    </source>
</evidence>
<dbReference type="InterPro" id="IPR037165">
    <property type="entry name" value="AldOxase/xan_DH_Mopterin-bd_sf"/>
</dbReference>
<dbReference type="Pfam" id="PF20256">
    <property type="entry name" value="MoCoBD_2"/>
    <property type="match status" value="1"/>
</dbReference>
<name>W4M900_9BACT</name>
<accession>W4M900</accession>
<gene>
    <name evidence="3" type="ORF">ETSY2_14880</name>
</gene>